<evidence type="ECO:0000256" key="2">
    <source>
        <dbReference type="ARBA" id="ARBA00007090"/>
    </source>
</evidence>
<dbReference type="NCBIfam" id="NF008414">
    <property type="entry name" value="PRK11240.1"/>
    <property type="match status" value="1"/>
</dbReference>
<evidence type="ECO:0000256" key="10">
    <source>
        <dbReference type="ARBA" id="ARBA00044770"/>
    </source>
</evidence>
<dbReference type="EC" id="2.4.99.28" evidence="10"/>
<feature type="domain" description="Glycosyl transferase family 51" evidence="13">
    <location>
        <begin position="59"/>
        <end position="225"/>
    </location>
</feature>
<dbReference type="SUPFAM" id="SSF56601">
    <property type="entry name" value="beta-lactamase/transpeptidase-like"/>
    <property type="match status" value="1"/>
</dbReference>
<dbReference type="InterPro" id="IPR011815">
    <property type="entry name" value="PBP_1c"/>
</dbReference>
<gene>
    <name evidence="15" type="primary">pbpC_1</name>
    <name evidence="15" type="ORF">GCM10023211_01260</name>
</gene>
<evidence type="ECO:0000259" key="14">
    <source>
        <dbReference type="Pfam" id="PF06832"/>
    </source>
</evidence>
<protein>
    <recommendedName>
        <fullName evidence="10">peptidoglycan glycosyltransferase</fullName>
        <ecNumber evidence="10">2.4.99.28</ecNumber>
    </recommendedName>
</protein>
<evidence type="ECO:0000256" key="4">
    <source>
        <dbReference type="ARBA" id="ARBA00022645"/>
    </source>
</evidence>
<dbReference type="RefSeq" id="WP_345487670.1">
    <property type="nucleotide sequence ID" value="NZ_BAABHY010000001.1"/>
</dbReference>
<dbReference type="SUPFAM" id="SSF53955">
    <property type="entry name" value="Lysozyme-like"/>
    <property type="match status" value="1"/>
</dbReference>
<dbReference type="InterPro" id="IPR009647">
    <property type="entry name" value="PBP_C"/>
</dbReference>
<dbReference type="Gene3D" id="1.10.3810.10">
    <property type="entry name" value="Biosynthetic peptidoglycan transglycosylase-like"/>
    <property type="match status" value="1"/>
</dbReference>
<evidence type="ECO:0000256" key="9">
    <source>
        <dbReference type="ARBA" id="ARBA00023268"/>
    </source>
</evidence>
<dbReference type="Proteomes" id="UP001500171">
    <property type="component" value="Unassembled WGS sequence"/>
</dbReference>
<evidence type="ECO:0000256" key="6">
    <source>
        <dbReference type="ARBA" id="ARBA00022676"/>
    </source>
</evidence>
<dbReference type="InterPro" id="IPR012338">
    <property type="entry name" value="Beta-lactam/transpept-like"/>
</dbReference>
<organism evidence="15 16">
    <name type="scientific">Orbus sasakiae</name>
    <dbReference type="NCBI Taxonomy" id="1078475"/>
    <lineage>
        <taxon>Bacteria</taxon>
        <taxon>Pseudomonadati</taxon>
        <taxon>Pseudomonadota</taxon>
        <taxon>Gammaproteobacteria</taxon>
        <taxon>Orbales</taxon>
        <taxon>Orbaceae</taxon>
        <taxon>Orbus</taxon>
    </lineage>
</organism>
<name>A0ABP9N024_9GAMM</name>
<dbReference type="InterPro" id="IPR001264">
    <property type="entry name" value="Glyco_trans_51"/>
</dbReference>
<dbReference type="PANTHER" id="PTHR32282">
    <property type="entry name" value="BINDING PROTEIN TRANSPEPTIDASE, PUTATIVE-RELATED"/>
    <property type="match status" value="1"/>
</dbReference>
<proteinExistence type="inferred from homology"/>
<keyword evidence="5" id="KW-0645">Protease</keyword>
<keyword evidence="8" id="KW-0378">Hydrolase</keyword>
<comment type="catalytic activity">
    <reaction evidence="11">
        <text>[GlcNAc-(1-&gt;4)-Mur2Ac(oyl-L-Ala-gamma-D-Glu-L-Lys-D-Ala-D-Ala)](n)-di-trans,octa-cis-undecaprenyl diphosphate + beta-D-GlcNAc-(1-&gt;4)-Mur2Ac(oyl-L-Ala-gamma-D-Glu-L-Lys-D-Ala-D-Ala)-di-trans,octa-cis-undecaprenyl diphosphate = [GlcNAc-(1-&gt;4)-Mur2Ac(oyl-L-Ala-gamma-D-Glu-L-Lys-D-Ala-D-Ala)](n+1)-di-trans,octa-cis-undecaprenyl diphosphate + di-trans,octa-cis-undecaprenyl diphosphate + H(+)</text>
        <dbReference type="Rhea" id="RHEA:23708"/>
        <dbReference type="Rhea" id="RHEA-COMP:9602"/>
        <dbReference type="Rhea" id="RHEA-COMP:9603"/>
        <dbReference type="ChEBI" id="CHEBI:15378"/>
        <dbReference type="ChEBI" id="CHEBI:58405"/>
        <dbReference type="ChEBI" id="CHEBI:60033"/>
        <dbReference type="ChEBI" id="CHEBI:78435"/>
        <dbReference type="EC" id="2.4.99.28"/>
    </reaction>
</comment>
<evidence type="ECO:0000259" key="13">
    <source>
        <dbReference type="Pfam" id="PF00912"/>
    </source>
</evidence>
<comment type="pathway">
    <text evidence="1">Cell wall biogenesis; peptidoglycan biosynthesis.</text>
</comment>
<keyword evidence="9" id="KW-0511">Multifunctional enzyme</keyword>
<dbReference type="InterPro" id="IPR050396">
    <property type="entry name" value="Glycosyltr_51/Transpeptidase"/>
</dbReference>
<dbReference type="PANTHER" id="PTHR32282:SF15">
    <property type="entry name" value="PENICILLIN-BINDING PROTEIN 1C"/>
    <property type="match status" value="1"/>
</dbReference>
<dbReference type="InterPro" id="IPR023346">
    <property type="entry name" value="Lysozyme-like_dom_sf"/>
</dbReference>
<dbReference type="EMBL" id="BAABHY010000001">
    <property type="protein sequence ID" value="GAA5104114.1"/>
    <property type="molecule type" value="Genomic_DNA"/>
</dbReference>
<dbReference type="InterPro" id="IPR001460">
    <property type="entry name" value="PCN-bd_Tpept"/>
</dbReference>
<keyword evidence="7" id="KW-0808">Transferase</keyword>
<comment type="similarity">
    <text evidence="2">In the C-terminal section; belongs to the transpeptidase family.</text>
</comment>
<dbReference type="InterPro" id="IPR036950">
    <property type="entry name" value="PBP_transglycosylase"/>
</dbReference>
<dbReference type="Gene3D" id="3.40.710.10">
    <property type="entry name" value="DD-peptidase/beta-lactamase superfamily"/>
    <property type="match status" value="1"/>
</dbReference>
<feature type="domain" description="Penicillin-binding C-terminal" evidence="14">
    <location>
        <begin position="693"/>
        <end position="776"/>
    </location>
</feature>
<dbReference type="NCBIfam" id="TIGR02073">
    <property type="entry name" value="PBP_1c"/>
    <property type="match status" value="1"/>
</dbReference>
<comment type="caution">
    <text evidence="15">The sequence shown here is derived from an EMBL/GenBank/DDBJ whole genome shotgun (WGS) entry which is preliminary data.</text>
</comment>
<feature type="domain" description="Penicillin-binding protein transpeptidase" evidence="12">
    <location>
        <begin position="302"/>
        <end position="527"/>
    </location>
</feature>
<dbReference type="Pfam" id="PF00905">
    <property type="entry name" value="Transpeptidase"/>
    <property type="match status" value="1"/>
</dbReference>
<reference evidence="16" key="1">
    <citation type="journal article" date="2019" name="Int. J. Syst. Evol. Microbiol.">
        <title>The Global Catalogue of Microorganisms (GCM) 10K type strain sequencing project: providing services to taxonomists for standard genome sequencing and annotation.</title>
        <authorList>
            <consortium name="The Broad Institute Genomics Platform"/>
            <consortium name="The Broad Institute Genome Sequencing Center for Infectious Disease"/>
            <person name="Wu L."/>
            <person name="Ma J."/>
        </authorList>
    </citation>
    <scope>NUCLEOTIDE SEQUENCE [LARGE SCALE GENOMIC DNA]</scope>
    <source>
        <strain evidence="16">JCM 18050</strain>
    </source>
</reference>
<sequence>MKLHRLKKRLFTLVAIPFVLFISFIIADYSFPLPITETKPTQTILAQNGAPLWRFADSQGIWRYPVTLNDVPNYYLQALLTYEDRHFYQHFGVDLTALLRASYQNLANGKIISGGSTITMQVARIIDPHERSFWGKLKQLFRTLQLEWHYSKKEILTLYINRAPYGGTIEGIGAASWSYLGKPPSQLTYSEAALLAVLPQAPSRLRPDRYPDRAQQARDKVLDRLETYHVWSSDKLEQIRQEEVWAYPRQSPQLAPLLARRLSLHYPHQAIIHSTIDQPLQYTLEDLAINWKNQLLPKTSLAILVVDHTDMTVKAYVGSIDFNDNSRFGQVDMIQALRSPGSTLKPFLYALALNDGIIHSQSLLQDVPRMTTDYRPRNFDEGFNGPVSVSEALQRSLNLPAVQLMEIYGAKRFTSQLNSVGLMLSSSDNQPNISYILGGVSLKMDQLVSSYSAFARHGNVAPLRFTLDEPLIEKPLINEGSAWITRRILAMQNVPMLNQQIDNIVPLAWKTGTSYGYRDAWAIGINPRYLIGIWVGRPDGTPVVGQYGNLTAVPVLQQVNTILLNKERGQNRPLPTDPMPDSVTIADICWPTGQVLPPQDTNCHRQKRAWIINEQIPPTLELLNIAKHQYYQSGSITLWLNEQGLRVAADCRGAIAKSVALWPISLENWILTRERRQTLIPPIDLSCPPLGEEQLSPLLITGIVPNQVFRALPNQQDFSVAINSQGGRGKRWWFLDGDLLAETDYPTSIKLALSINDKGHHHLLLLDESGQVDRIYFQIQ</sequence>
<keyword evidence="4" id="KW-0121">Carboxypeptidase</keyword>
<evidence type="ECO:0000256" key="1">
    <source>
        <dbReference type="ARBA" id="ARBA00004752"/>
    </source>
</evidence>
<evidence type="ECO:0000313" key="15">
    <source>
        <dbReference type="EMBL" id="GAA5104114.1"/>
    </source>
</evidence>
<comment type="similarity">
    <text evidence="3">In the N-terminal section; belongs to the glycosyltransferase 51 family.</text>
</comment>
<evidence type="ECO:0000256" key="8">
    <source>
        <dbReference type="ARBA" id="ARBA00022801"/>
    </source>
</evidence>
<evidence type="ECO:0000256" key="11">
    <source>
        <dbReference type="ARBA" id="ARBA00049902"/>
    </source>
</evidence>
<accession>A0ABP9N024</accession>
<dbReference type="Pfam" id="PF06832">
    <property type="entry name" value="BiPBP_C"/>
    <property type="match status" value="1"/>
</dbReference>
<keyword evidence="6" id="KW-0328">Glycosyltransferase</keyword>
<evidence type="ECO:0000259" key="12">
    <source>
        <dbReference type="Pfam" id="PF00905"/>
    </source>
</evidence>
<evidence type="ECO:0000313" key="16">
    <source>
        <dbReference type="Proteomes" id="UP001500171"/>
    </source>
</evidence>
<evidence type="ECO:0000256" key="3">
    <source>
        <dbReference type="ARBA" id="ARBA00007739"/>
    </source>
</evidence>
<evidence type="ECO:0000256" key="5">
    <source>
        <dbReference type="ARBA" id="ARBA00022670"/>
    </source>
</evidence>
<evidence type="ECO:0000256" key="7">
    <source>
        <dbReference type="ARBA" id="ARBA00022679"/>
    </source>
</evidence>
<keyword evidence="16" id="KW-1185">Reference proteome</keyword>
<dbReference type="Pfam" id="PF00912">
    <property type="entry name" value="Transgly"/>
    <property type="match status" value="1"/>
</dbReference>